<comment type="caution">
    <text evidence="2">The sequence shown here is derived from an EMBL/GenBank/DDBJ whole genome shotgun (WGS) entry which is preliminary data.</text>
</comment>
<evidence type="ECO:0000259" key="1">
    <source>
        <dbReference type="Pfam" id="PF01910"/>
    </source>
</evidence>
<dbReference type="InterPro" id="IPR029756">
    <property type="entry name" value="MTH1187/YkoF-like"/>
</dbReference>
<dbReference type="Pfam" id="PF01910">
    <property type="entry name" value="Thiamine_BP"/>
    <property type="match status" value="1"/>
</dbReference>
<accession>A0A419F589</accession>
<dbReference type="EMBL" id="QZKI01000026">
    <property type="protein sequence ID" value="RJP73557.1"/>
    <property type="molecule type" value="Genomic_DNA"/>
</dbReference>
<proteinExistence type="predicted"/>
<reference evidence="2 3" key="1">
    <citation type="journal article" date="2017" name="ISME J.">
        <title>Energy and carbon metabolisms in a deep terrestrial subsurface fluid microbial community.</title>
        <authorList>
            <person name="Momper L."/>
            <person name="Jungbluth S.P."/>
            <person name="Lee M.D."/>
            <person name="Amend J.P."/>
        </authorList>
    </citation>
    <scope>NUCLEOTIDE SEQUENCE [LARGE SCALE GENOMIC DNA]</scope>
    <source>
        <strain evidence="2">SURF_17</strain>
    </source>
</reference>
<dbReference type="Gene3D" id="3.30.70.930">
    <property type="match status" value="1"/>
</dbReference>
<dbReference type="SUPFAM" id="SSF89957">
    <property type="entry name" value="MTH1187/YkoF-like"/>
    <property type="match status" value="1"/>
</dbReference>
<evidence type="ECO:0000313" key="3">
    <source>
        <dbReference type="Proteomes" id="UP000285961"/>
    </source>
</evidence>
<name>A0A419F589_9BACT</name>
<gene>
    <name evidence="2" type="ORF">C4532_04395</name>
</gene>
<dbReference type="InterPro" id="IPR002767">
    <property type="entry name" value="Thiamine_BP"/>
</dbReference>
<sequence>MVFEMVFPRETLRNGFGSYMKTLAPESGLELIEVSGSATVVEGEWESAMDFLRRCQEYIFDHGFGPAVTTVHIHS</sequence>
<evidence type="ECO:0000313" key="2">
    <source>
        <dbReference type="EMBL" id="RJP73557.1"/>
    </source>
</evidence>
<feature type="domain" description="Thiamine-binding protein" evidence="1">
    <location>
        <begin position="27"/>
        <end position="74"/>
    </location>
</feature>
<dbReference type="AlphaFoldDB" id="A0A419F589"/>
<organism evidence="2 3">
    <name type="scientific">Candidatus Abyssobacteria bacterium SURF_17</name>
    <dbReference type="NCBI Taxonomy" id="2093361"/>
    <lineage>
        <taxon>Bacteria</taxon>
        <taxon>Pseudomonadati</taxon>
        <taxon>Candidatus Hydrogenedentota</taxon>
        <taxon>Candidatus Abyssobacteria</taxon>
    </lineage>
</organism>
<protein>
    <recommendedName>
        <fullName evidence="1">Thiamine-binding protein domain-containing protein</fullName>
    </recommendedName>
</protein>
<dbReference type="Proteomes" id="UP000285961">
    <property type="component" value="Unassembled WGS sequence"/>
</dbReference>